<dbReference type="KEGG" id="crw:CROST_007600"/>
<dbReference type="PANTHER" id="PTHR30185:SF15">
    <property type="entry name" value="CRYPTIC BETA-GLUCOSIDE BGL OPERON ANTITERMINATOR"/>
    <property type="match status" value="1"/>
</dbReference>
<organism evidence="1 2">
    <name type="scientific">Clostridium felsineum</name>
    <dbReference type="NCBI Taxonomy" id="36839"/>
    <lineage>
        <taxon>Bacteria</taxon>
        <taxon>Bacillati</taxon>
        <taxon>Bacillota</taxon>
        <taxon>Clostridia</taxon>
        <taxon>Eubacteriales</taxon>
        <taxon>Clostridiaceae</taxon>
        <taxon>Clostridium</taxon>
    </lineage>
</organism>
<dbReference type="SUPFAM" id="SSF63520">
    <property type="entry name" value="PTS-regulatory domain, PRD"/>
    <property type="match status" value="2"/>
</dbReference>
<dbReference type="Pfam" id="PF03123">
    <property type="entry name" value="CAT_RBD"/>
    <property type="match status" value="1"/>
</dbReference>
<dbReference type="InterPro" id="IPR004341">
    <property type="entry name" value="CAT_RNA-bd_dom"/>
</dbReference>
<gene>
    <name evidence="1" type="primary">licT_1</name>
    <name evidence="1" type="ORF">CROST_007600</name>
</gene>
<dbReference type="PANTHER" id="PTHR30185">
    <property type="entry name" value="CRYPTIC BETA-GLUCOSIDE BGL OPERON ANTITERMINATOR"/>
    <property type="match status" value="1"/>
</dbReference>
<dbReference type="InterPro" id="IPR050661">
    <property type="entry name" value="BglG_antiterminators"/>
</dbReference>
<evidence type="ECO:0000313" key="2">
    <source>
        <dbReference type="Proteomes" id="UP000190951"/>
    </source>
</evidence>
<dbReference type="NCBIfam" id="NF046042">
    <property type="entry name" value="LicT"/>
    <property type="match status" value="1"/>
</dbReference>
<dbReference type="InterPro" id="IPR036650">
    <property type="entry name" value="CAT_RNA-bd_dom_sf"/>
</dbReference>
<evidence type="ECO:0000313" key="1">
    <source>
        <dbReference type="EMBL" id="URZ10052.1"/>
    </source>
</evidence>
<accession>A0A1S8L9S9</accession>
<dbReference type="AlphaFoldDB" id="A0A1S8L9S9"/>
<dbReference type="SUPFAM" id="SSF50151">
    <property type="entry name" value="SacY-like RNA-binding domain"/>
    <property type="match status" value="1"/>
</dbReference>
<proteinExistence type="predicted"/>
<reference evidence="1 2" key="1">
    <citation type="submission" date="2022-04" db="EMBL/GenBank/DDBJ databases">
        <title>Genome sequence of C. roseum typestrain.</title>
        <authorList>
            <person name="Poehlein A."/>
            <person name="Schoch T."/>
            <person name="Duerre P."/>
            <person name="Daniel R."/>
        </authorList>
    </citation>
    <scope>NUCLEOTIDE SEQUENCE [LARGE SCALE GENOMIC DNA]</scope>
    <source>
        <strain evidence="1 2">DSM 7320</strain>
    </source>
</reference>
<dbReference type="STRING" id="84029.CROST_15550"/>
<keyword evidence="2" id="KW-1185">Reference proteome</keyword>
<dbReference type="PROSITE" id="PS51372">
    <property type="entry name" value="PRD_2"/>
    <property type="match status" value="2"/>
</dbReference>
<sequence>MVIKKILNNSAVTTIDDATNIEKVVMGKGIAFQKKTGDIVNEDKIEKIFSIENKNDNLKFQSLISEVPIEHIKVSENIISYAKRKLDTKFDEHIYIALTDHLSFAFKRYSKGIKIKNNLLWDIKRIYKNEYNIGMWAIEYIKGEIGIKMDEDEAGFIALHLIDASLNESMDNTINITEIIDSILSIIKYYFSIEFNEEDMSYDRLLTHLKYFAQRVVSGKVTREEEKSFLKMVKDNYKEAYRCVSKIKDFIEKNYDYEVKSGEIVYLTLHVQRVISSLKNKEI</sequence>
<dbReference type="SMART" id="SM01061">
    <property type="entry name" value="CAT_RBD"/>
    <property type="match status" value="1"/>
</dbReference>
<dbReference type="InterPro" id="IPR036634">
    <property type="entry name" value="PRD_sf"/>
</dbReference>
<dbReference type="Gene3D" id="1.10.1790.10">
    <property type="entry name" value="PRD domain"/>
    <property type="match status" value="2"/>
</dbReference>
<dbReference type="EMBL" id="CP096983">
    <property type="protein sequence ID" value="URZ10052.1"/>
    <property type="molecule type" value="Genomic_DNA"/>
</dbReference>
<dbReference type="Proteomes" id="UP000190951">
    <property type="component" value="Chromosome"/>
</dbReference>
<protein>
    <submittedName>
        <fullName evidence="1">Transcription antiterminator LicT</fullName>
    </submittedName>
</protein>
<dbReference type="InterPro" id="IPR011608">
    <property type="entry name" value="PRD"/>
</dbReference>
<dbReference type="Pfam" id="PF00874">
    <property type="entry name" value="PRD"/>
    <property type="match status" value="2"/>
</dbReference>
<dbReference type="RefSeq" id="WP_077833093.1">
    <property type="nucleotide sequence ID" value="NZ_CP096983.1"/>
</dbReference>
<dbReference type="Gene3D" id="2.30.24.10">
    <property type="entry name" value="CAT RNA-binding domain"/>
    <property type="match status" value="1"/>
</dbReference>
<dbReference type="GO" id="GO:0003723">
    <property type="term" value="F:RNA binding"/>
    <property type="evidence" value="ECO:0007669"/>
    <property type="project" value="InterPro"/>
</dbReference>
<dbReference type="GO" id="GO:0006355">
    <property type="term" value="P:regulation of DNA-templated transcription"/>
    <property type="evidence" value="ECO:0007669"/>
    <property type="project" value="InterPro"/>
</dbReference>
<name>A0A1S8L9S9_9CLOT</name>